<feature type="transmembrane region" description="Helical" evidence="1">
    <location>
        <begin position="7"/>
        <end position="26"/>
    </location>
</feature>
<dbReference type="PANTHER" id="PTHR36443:SF1">
    <property type="entry name" value="BSR5223 PROTEIN"/>
    <property type="match status" value="1"/>
</dbReference>
<dbReference type="OrthoDB" id="680637at2"/>
<reference evidence="3" key="1">
    <citation type="submission" date="2016-10" db="EMBL/GenBank/DDBJ databases">
        <authorList>
            <person name="Varghese N."/>
            <person name="Submissions S."/>
        </authorList>
    </citation>
    <scope>NUCLEOTIDE SEQUENCE [LARGE SCALE GENOMIC DNA]</scope>
    <source>
        <strain evidence="3">DSM 14807</strain>
    </source>
</reference>
<feature type="transmembrane region" description="Helical" evidence="1">
    <location>
        <begin position="50"/>
        <end position="73"/>
    </location>
</feature>
<dbReference type="AlphaFoldDB" id="A0A1I7NLY0"/>
<dbReference type="Proteomes" id="UP000199537">
    <property type="component" value="Unassembled WGS sequence"/>
</dbReference>
<keyword evidence="1" id="KW-0812">Transmembrane</keyword>
<dbReference type="PANTHER" id="PTHR36443">
    <property type="entry name" value="BSR5223 PROTEIN"/>
    <property type="match status" value="1"/>
</dbReference>
<dbReference type="STRING" id="1393122.SAMN05660895_2279"/>
<gene>
    <name evidence="2" type="ORF">SAMN05660895_2279</name>
</gene>
<dbReference type="EMBL" id="FPCJ01000001">
    <property type="protein sequence ID" value="SFV35646.1"/>
    <property type="molecule type" value="Genomic_DNA"/>
</dbReference>
<evidence type="ECO:0000313" key="3">
    <source>
        <dbReference type="Proteomes" id="UP000199537"/>
    </source>
</evidence>
<organism evidence="2 3">
    <name type="scientific">Thermoflavifilum thermophilum</name>
    <dbReference type="NCBI Taxonomy" id="1393122"/>
    <lineage>
        <taxon>Bacteria</taxon>
        <taxon>Pseudomonadati</taxon>
        <taxon>Bacteroidota</taxon>
        <taxon>Chitinophagia</taxon>
        <taxon>Chitinophagales</taxon>
        <taxon>Chitinophagaceae</taxon>
        <taxon>Thermoflavifilum</taxon>
    </lineage>
</organism>
<dbReference type="InterPro" id="IPR021320">
    <property type="entry name" value="DUF2905"/>
</dbReference>
<sequence length="78" mass="9013">MKELGKLMMWGGGLLLLMGVLVYLFASFGDKLPHWLGRLPGDIRIRRPNFVFYAPITTMLLLSLLLSGLMWIIQRFFK</sequence>
<name>A0A1I7NLY0_9BACT</name>
<evidence type="ECO:0000256" key="1">
    <source>
        <dbReference type="SAM" id="Phobius"/>
    </source>
</evidence>
<keyword evidence="3" id="KW-1185">Reference proteome</keyword>
<accession>A0A1I7NLY0</accession>
<evidence type="ECO:0008006" key="4">
    <source>
        <dbReference type="Google" id="ProtNLM"/>
    </source>
</evidence>
<dbReference type="Pfam" id="PF11146">
    <property type="entry name" value="DUF2905"/>
    <property type="match status" value="1"/>
</dbReference>
<keyword evidence="1" id="KW-0472">Membrane</keyword>
<keyword evidence="1" id="KW-1133">Transmembrane helix</keyword>
<protein>
    <recommendedName>
        <fullName evidence="4">DUF2905 domain-containing protein</fullName>
    </recommendedName>
</protein>
<proteinExistence type="predicted"/>
<dbReference type="RefSeq" id="WP_092460606.1">
    <property type="nucleotide sequence ID" value="NZ_FPCJ01000001.1"/>
</dbReference>
<evidence type="ECO:0000313" key="2">
    <source>
        <dbReference type="EMBL" id="SFV35646.1"/>
    </source>
</evidence>